<dbReference type="AlphaFoldDB" id="A0A917ARG6"/>
<comment type="caution">
    <text evidence="2">The sequence shown here is derived from an EMBL/GenBank/DDBJ whole genome shotgun (WGS) entry which is preliminary data.</text>
</comment>
<keyword evidence="3" id="KW-1185">Reference proteome</keyword>
<evidence type="ECO:0000313" key="2">
    <source>
        <dbReference type="EMBL" id="GGE64667.1"/>
    </source>
</evidence>
<protein>
    <submittedName>
        <fullName evidence="2">Uncharacterized protein</fullName>
    </submittedName>
</protein>
<dbReference type="EMBL" id="BMFK01000001">
    <property type="protein sequence ID" value="GGE64667.1"/>
    <property type="molecule type" value="Genomic_DNA"/>
</dbReference>
<evidence type="ECO:0000256" key="1">
    <source>
        <dbReference type="SAM" id="MobiDB-lite"/>
    </source>
</evidence>
<gene>
    <name evidence="2" type="ORF">GCM10007140_13620</name>
</gene>
<name>A0A917ARG6_9BACI</name>
<dbReference type="Proteomes" id="UP000605259">
    <property type="component" value="Unassembled WGS sequence"/>
</dbReference>
<evidence type="ECO:0000313" key="3">
    <source>
        <dbReference type="Proteomes" id="UP000605259"/>
    </source>
</evidence>
<dbReference type="RefSeq" id="WP_188387628.1">
    <property type="nucleotide sequence ID" value="NZ_BMFK01000001.1"/>
</dbReference>
<sequence length="118" mass="12795">MSKNKIQLYYDSSKDIEVANLIANFEKEGAGTRGYTTDKVKECLKVYQLLAEKCGTQAPMQFLMYYASGLGASSLSGTEETSASIESDVLDNAEESEVPEEVSEDVADLIGDGMDFGL</sequence>
<reference evidence="2" key="1">
    <citation type="journal article" date="2014" name="Int. J. Syst. Evol. Microbiol.">
        <title>Complete genome sequence of Corynebacterium casei LMG S-19264T (=DSM 44701T), isolated from a smear-ripened cheese.</title>
        <authorList>
            <consortium name="US DOE Joint Genome Institute (JGI-PGF)"/>
            <person name="Walter F."/>
            <person name="Albersmeier A."/>
            <person name="Kalinowski J."/>
            <person name="Ruckert C."/>
        </authorList>
    </citation>
    <scope>NUCLEOTIDE SEQUENCE</scope>
    <source>
        <strain evidence="2">CGMCC 1.12698</strain>
    </source>
</reference>
<proteinExistence type="predicted"/>
<reference evidence="2" key="2">
    <citation type="submission" date="2020-09" db="EMBL/GenBank/DDBJ databases">
        <authorList>
            <person name="Sun Q."/>
            <person name="Zhou Y."/>
        </authorList>
    </citation>
    <scope>NUCLEOTIDE SEQUENCE</scope>
    <source>
        <strain evidence="2">CGMCC 1.12698</strain>
    </source>
</reference>
<accession>A0A917ARG6</accession>
<organism evidence="2 3">
    <name type="scientific">Priestia taiwanensis</name>
    <dbReference type="NCBI Taxonomy" id="1347902"/>
    <lineage>
        <taxon>Bacteria</taxon>
        <taxon>Bacillati</taxon>
        <taxon>Bacillota</taxon>
        <taxon>Bacilli</taxon>
        <taxon>Bacillales</taxon>
        <taxon>Bacillaceae</taxon>
        <taxon>Priestia</taxon>
    </lineage>
</organism>
<feature type="compositionally biased region" description="Acidic residues" evidence="1">
    <location>
        <begin position="88"/>
        <end position="105"/>
    </location>
</feature>
<feature type="region of interest" description="Disordered" evidence="1">
    <location>
        <begin position="75"/>
        <end position="105"/>
    </location>
</feature>